<dbReference type="GO" id="GO:0006412">
    <property type="term" value="P:translation"/>
    <property type="evidence" value="ECO:0007669"/>
    <property type="project" value="InterPro"/>
</dbReference>
<feature type="domain" description="Ribosomal protein L9" evidence="6">
    <location>
        <begin position="91"/>
        <end position="134"/>
    </location>
</feature>
<keyword evidence="3" id="KW-0687">Ribonucleoprotein</keyword>
<evidence type="ECO:0000313" key="7">
    <source>
        <dbReference type="Proteomes" id="UP000515158"/>
    </source>
</evidence>
<dbReference type="Gene3D" id="3.40.5.10">
    <property type="entry name" value="Ribosomal protein L9, N-terminal domain"/>
    <property type="match status" value="1"/>
</dbReference>
<dbReference type="GO" id="GO:1990904">
    <property type="term" value="C:ribonucleoprotein complex"/>
    <property type="evidence" value="ECO:0007669"/>
    <property type="project" value="UniProtKB-KW"/>
</dbReference>
<keyword evidence="7" id="KW-1185">Reference proteome</keyword>
<evidence type="ECO:0000256" key="2">
    <source>
        <dbReference type="ARBA" id="ARBA00022980"/>
    </source>
</evidence>
<gene>
    <name evidence="8" type="primary">LOC117653699</name>
</gene>
<dbReference type="GO" id="GO:0005840">
    <property type="term" value="C:ribosome"/>
    <property type="evidence" value="ECO:0007669"/>
    <property type="project" value="UniProtKB-KW"/>
</dbReference>
<evidence type="ECO:0000256" key="1">
    <source>
        <dbReference type="ARBA" id="ARBA00010605"/>
    </source>
</evidence>
<evidence type="ECO:0000256" key="5">
    <source>
        <dbReference type="ARBA" id="ARBA00035381"/>
    </source>
</evidence>
<dbReference type="OrthoDB" id="5555409at2759"/>
<sequence length="284" mass="32442">MLRVLFRQYLKPSESVFMSNVPVRNKHISRTPVPDTSKLIPLLDETQLFVPVVHRRHEVPLRKVNGPGRKLRSRHYVYDQIVPGTVPMPDVEVILVQDVPGKGVKGTKLNIPGDKAYAEFLIPQYAVYASPENELKYAAEIKEVANNAQFSTLSAQKTALCISQHTAFFFMNMKNPWTIEKWHARVAFRQAGIVVPEDCIELPKQPISGPDPDKQGKHFIAYITINGKERAPILCRINHFINDEDQKIAVPPRFTPPFDPVFEEDRAQVDAFIHNRSEIQRFNI</sequence>
<dbReference type="AlphaFoldDB" id="A0A6P9ABE4"/>
<proteinExistence type="inferred from homology"/>
<name>A0A6P9ABE4_THRPL</name>
<dbReference type="PANTHER" id="PTHR21368">
    <property type="entry name" value="50S RIBOSOMAL PROTEIN L9"/>
    <property type="match status" value="1"/>
</dbReference>
<accession>A0A6P9ABE4</accession>
<dbReference type="InterPro" id="IPR009027">
    <property type="entry name" value="Ribosomal_bL9/RNase_H1_N"/>
</dbReference>
<organism evidence="8">
    <name type="scientific">Thrips palmi</name>
    <name type="common">Melon thrips</name>
    <dbReference type="NCBI Taxonomy" id="161013"/>
    <lineage>
        <taxon>Eukaryota</taxon>
        <taxon>Metazoa</taxon>
        <taxon>Ecdysozoa</taxon>
        <taxon>Arthropoda</taxon>
        <taxon>Hexapoda</taxon>
        <taxon>Insecta</taxon>
        <taxon>Pterygota</taxon>
        <taxon>Neoptera</taxon>
        <taxon>Paraneoptera</taxon>
        <taxon>Thysanoptera</taxon>
        <taxon>Terebrantia</taxon>
        <taxon>Thripoidea</taxon>
        <taxon>Thripidae</taxon>
        <taxon>Thrips</taxon>
    </lineage>
</organism>
<evidence type="ECO:0000256" key="3">
    <source>
        <dbReference type="ARBA" id="ARBA00023274"/>
    </source>
</evidence>
<dbReference type="InterPro" id="IPR036935">
    <property type="entry name" value="Ribosomal_bL9_N_sf"/>
</dbReference>
<dbReference type="Proteomes" id="UP000515158">
    <property type="component" value="Unplaced"/>
</dbReference>
<keyword evidence="2 8" id="KW-0689">Ribosomal protein</keyword>
<evidence type="ECO:0000256" key="4">
    <source>
        <dbReference type="ARBA" id="ARBA00035194"/>
    </source>
</evidence>
<dbReference type="GeneID" id="117653699"/>
<dbReference type="InParanoid" id="A0A6P9ABE4"/>
<dbReference type="CTD" id="65005"/>
<dbReference type="RefSeq" id="XP_034255433.1">
    <property type="nucleotide sequence ID" value="XM_034399542.1"/>
</dbReference>
<dbReference type="KEGG" id="tpal:117653699"/>
<evidence type="ECO:0000259" key="6">
    <source>
        <dbReference type="Pfam" id="PF01281"/>
    </source>
</evidence>
<reference evidence="8" key="1">
    <citation type="submission" date="2025-08" db="UniProtKB">
        <authorList>
            <consortium name="RefSeq"/>
        </authorList>
    </citation>
    <scope>IDENTIFICATION</scope>
    <source>
        <tissue evidence="8">Total insect</tissue>
    </source>
</reference>
<comment type="similarity">
    <text evidence="1">Belongs to the bacterial ribosomal protein bL9 family.</text>
</comment>
<dbReference type="FunCoup" id="A0A6P9ABE4">
    <property type="interactions" value="1701"/>
</dbReference>
<protein>
    <recommendedName>
        <fullName evidence="4">Large ribosomal subunit protein bL9m</fullName>
    </recommendedName>
    <alternativeName>
        <fullName evidence="5">39S ribosomal protein L9, mitochondrial</fullName>
    </alternativeName>
</protein>
<dbReference type="GO" id="GO:0003735">
    <property type="term" value="F:structural constituent of ribosome"/>
    <property type="evidence" value="ECO:0007669"/>
    <property type="project" value="InterPro"/>
</dbReference>
<evidence type="ECO:0000313" key="8">
    <source>
        <dbReference type="RefSeq" id="XP_034255433.1"/>
    </source>
</evidence>
<dbReference type="SUPFAM" id="SSF55658">
    <property type="entry name" value="L9 N-domain-like"/>
    <property type="match status" value="1"/>
</dbReference>
<dbReference type="InterPro" id="IPR000244">
    <property type="entry name" value="Ribosomal_bL9"/>
</dbReference>
<dbReference type="InterPro" id="IPR020070">
    <property type="entry name" value="Ribosomal_bL9_N"/>
</dbReference>
<dbReference type="Pfam" id="PF01281">
    <property type="entry name" value="Ribosomal_L9_N"/>
    <property type="match status" value="1"/>
</dbReference>